<evidence type="ECO:0000313" key="2">
    <source>
        <dbReference type="Proteomes" id="UP001493487"/>
    </source>
</evidence>
<reference evidence="1 2" key="1">
    <citation type="journal article" date="2023" name="Genome Announc.">
        <title>Pan-Genome Analyses of the Genus Cohnella and Proposal of the Novel Species Cohnella silvisoli sp. nov., Isolated from Forest Soil.</title>
        <authorList>
            <person name="Wang C."/>
            <person name="Mao L."/>
            <person name="Bao G."/>
            <person name="Zhu H."/>
        </authorList>
    </citation>
    <scope>NUCLEOTIDE SEQUENCE [LARGE SCALE GENOMIC DNA]</scope>
    <source>
        <strain evidence="1 2">NL03-T5-1</strain>
    </source>
</reference>
<dbReference type="Gene3D" id="3.20.20.80">
    <property type="entry name" value="Glycosidases"/>
    <property type="match status" value="1"/>
</dbReference>
<dbReference type="EMBL" id="JASKHM010000006">
    <property type="protein sequence ID" value="MEQ4483260.1"/>
    <property type="molecule type" value="Genomic_DNA"/>
</dbReference>
<dbReference type="PANTHER" id="PTHR41244:SF1">
    <property type="entry name" value="GLYCOSYLTRANSFERASE"/>
    <property type="match status" value="1"/>
</dbReference>
<organism evidence="1 2">
    <name type="scientific">Cohnella silvisoli</name>
    <dbReference type="NCBI Taxonomy" id="2873699"/>
    <lineage>
        <taxon>Bacteria</taxon>
        <taxon>Bacillati</taxon>
        <taxon>Bacillota</taxon>
        <taxon>Bacilli</taxon>
        <taxon>Bacillales</taxon>
        <taxon>Paenibacillaceae</taxon>
        <taxon>Cohnella</taxon>
    </lineage>
</organism>
<accession>A0ABV1KT16</accession>
<protein>
    <submittedName>
        <fullName evidence="1">Glycoside hydrolase family 99-like domain-containing protein</fullName>
    </submittedName>
</protein>
<name>A0ABV1KT16_9BACL</name>
<dbReference type="CDD" id="cd11579">
    <property type="entry name" value="Glyco_tran_WbsX"/>
    <property type="match status" value="1"/>
</dbReference>
<keyword evidence="2" id="KW-1185">Reference proteome</keyword>
<sequence length="376" mass="43725">MTQYETAVYYFPNYHRDIRNERWHGEGWTEWELVKRAEPKFPGHNQPKVPLWGYEDEADPAVMARKIDAAADHGISAFIFDWYWYEDGPFLERALDEGFLNAPNNERLKFSIMWANHDWQDIHPAQRSTPHNTQAIGKVSEKSFIEATDHMIRRYFSHPSYWRVNGGLYVSIYEIHSLISGLGGIGETARILAEFRERVRTAGLGELHLNVVVWGLQILPSEQKVENVNEVLDQIGFDSITSYVWIHHQPLERFPENDFALISERSYQDYEKFTGEYKLPYFPNVTMGWDASPRTVQSEKFDNIGYPYMPMITNNSPQQFEKALVAVKHFLDRGQTNPPVFTINAWNEWTEGSYLEPDTVNGMGYLEAIRNVFGAK</sequence>
<evidence type="ECO:0000313" key="1">
    <source>
        <dbReference type="EMBL" id="MEQ4483260.1"/>
    </source>
</evidence>
<dbReference type="PANTHER" id="PTHR41244">
    <property type="entry name" value="RHAMNAN SYNTHESIS F"/>
    <property type="match status" value="1"/>
</dbReference>
<proteinExistence type="predicted"/>
<dbReference type="InterPro" id="IPR032719">
    <property type="entry name" value="WbsX"/>
</dbReference>
<dbReference type="Pfam" id="PF14307">
    <property type="entry name" value="Glyco_tran_WbsX"/>
    <property type="match status" value="1"/>
</dbReference>
<dbReference type="Proteomes" id="UP001493487">
    <property type="component" value="Unassembled WGS sequence"/>
</dbReference>
<comment type="caution">
    <text evidence="1">The sequence shown here is derived from an EMBL/GenBank/DDBJ whole genome shotgun (WGS) entry which is preliminary data.</text>
</comment>
<dbReference type="RefSeq" id="WP_232184399.1">
    <property type="nucleotide sequence ID" value="NZ_JAIOAP010000002.1"/>
</dbReference>
<gene>
    <name evidence="1" type="ORF">QJS35_12750</name>
</gene>